<comment type="catalytic activity">
    <reaction evidence="1">
        <text>ATP + protein L-histidine = ADP + protein N-phospho-L-histidine.</text>
        <dbReference type="EC" id="2.7.13.3"/>
    </reaction>
</comment>
<evidence type="ECO:0000256" key="7">
    <source>
        <dbReference type="ARBA" id="ARBA00022741"/>
    </source>
</evidence>
<feature type="compositionally biased region" description="Pro residues" evidence="12">
    <location>
        <begin position="1044"/>
        <end position="1054"/>
    </location>
</feature>
<dbReference type="PANTHER" id="PTHR44936">
    <property type="entry name" value="SENSOR PROTEIN CREC"/>
    <property type="match status" value="1"/>
</dbReference>
<dbReference type="Proteomes" id="UP001500457">
    <property type="component" value="Unassembled WGS sequence"/>
</dbReference>
<dbReference type="EC" id="2.7.13.3" evidence="3"/>
<dbReference type="InterPro" id="IPR003660">
    <property type="entry name" value="HAMP_dom"/>
</dbReference>
<feature type="region of interest" description="Disordered" evidence="12">
    <location>
        <begin position="1514"/>
        <end position="1604"/>
    </location>
</feature>
<comment type="caution">
    <text evidence="15">The sequence shown here is derived from an EMBL/GenBank/DDBJ whole genome shotgun (WGS) entry which is preliminary data.</text>
</comment>
<feature type="compositionally biased region" description="Acidic residues" evidence="12">
    <location>
        <begin position="915"/>
        <end position="925"/>
    </location>
</feature>
<keyword evidence="7" id="KW-0547">Nucleotide-binding</keyword>
<evidence type="ECO:0000256" key="5">
    <source>
        <dbReference type="ARBA" id="ARBA00022679"/>
    </source>
</evidence>
<keyword evidence="16" id="KW-1185">Reference proteome</keyword>
<reference evidence="16" key="1">
    <citation type="journal article" date="2019" name="Int. J. Syst. Evol. Microbiol.">
        <title>The Global Catalogue of Microorganisms (GCM) 10K type strain sequencing project: providing services to taxonomists for standard genome sequencing and annotation.</title>
        <authorList>
            <consortium name="The Broad Institute Genomics Platform"/>
            <consortium name="The Broad Institute Genome Sequencing Center for Infectious Disease"/>
            <person name="Wu L."/>
            <person name="Ma J."/>
        </authorList>
    </citation>
    <scope>NUCLEOTIDE SEQUENCE [LARGE SCALE GENOMIC DNA]</scope>
    <source>
        <strain evidence="16">JCM 17983</strain>
    </source>
</reference>
<feature type="compositionally biased region" description="Pro residues" evidence="12">
    <location>
        <begin position="1409"/>
        <end position="1421"/>
    </location>
</feature>
<feature type="compositionally biased region" description="Acidic residues" evidence="12">
    <location>
        <begin position="1085"/>
        <end position="1109"/>
    </location>
</feature>
<evidence type="ECO:0000256" key="2">
    <source>
        <dbReference type="ARBA" id="ARBA00004370"/>
    </source>
</evidence>
<dbReference type="SUPFAM" id="SSF55874">
    <property type="entry name" value="ATPase domain of HSP90 chaperone/DNA topoisomerase II/histidine kinase"/>
    <property type="match status" value="1"/>
</dbReference>
<name>A0ABP9ECV9_9PSEU</name>
<dbReference type="InterPro" id="IPR003594">
    <property type="entry name" value="HATPase_dom"/>
</dbReference>
<evidence type="ECO:0000313" key="16">
    <source>
        <dbReference type="Proteomes" id="UP001500457"/>
    </source>
</evidence>
<keyword evidence="8" id="KW-0418">Kinase</keyword>
<dbReference type="Pfam" id="PF08376">
    <property type="entry name" value="NIT"/>
    <property type="match status" value="1"/>
</dbReference>
<feature type="compositionally biased region" description="Low complexity" evidence="12">
    <location>
        <begin position="1191"/>
        <end position="1232"/>
    </location>
</feature>
<feature type="compositionally biased region" description="Gly residues" evidence="12">
    <location>
        <begin position="952"/>
        <end position="979"/>
    </location>
</feature>
<feature type="region of interest" description="Disordered" evidence="12">
    <location>
        <begin position="1"/>
        <end position="30"/>
    </location>
</feature>
<feature type="compositionally biased region" description="Gly residues" evidence="12">
    <location>
        <begin position="997"/>
        <end position="1006"/>
    </location>
</feature>
<dbReference type="RefSeq" id="WP_345380714.1">
    <property type="nucleotide sequence ID" value="NZ_BAABHQ010000005.1"/>
</dbReference>
<keyword evidence="5" id="KW-0808">Transferase</keyword>
<sequence>MTTHERAPERTPVRYHDPHDGRPGDDRAGGDWTERLALRNWSLPVKLAAVLLVPTLFVLTLGVLRIVEETREAAAYDNVQQAVALEDSTAQVLGDLADERSAAAVYVAANRAGGSGPVEERIAATTEAVSQLRRAAGSADSLDQQTRTALDQADAEFEQLDQLRDDVIDGRTDAAGAIARYTETIDSVEIFDRSLSREAADPSVAGLASGLYSLSVVREEDAYVQAVVAAGIAAGRIDAPSIDQARNATLRRSIAVDDFRSAIGTDNAALADAVVGPDVNNRDLLAQVVLGRGAAGLPLQVAGPDWERASAAVEDRDAATAEQLRGQLQEQAGSLQATARSNAGISSVVLLLALMAGAAVVFFVTRSLLRPLRLLRRTALDVAERRLPQAVRSLREGETPDTTIVPTPITTREEIGQVARAFDQVHEQAVRLAAEQAGLRSAFNSIFVNLSRRSQALVERQLRLIEQLENSEEDPEALSNLFQLDHLATRMRRNSENLLVLSGTDLSRRGSRPVPLVDVLRAAASEVEQYQRIDLAQLPQAQLLGRTASDVVHLVAELLENATTFSAPDTRVRVQATQNSDGSVLVEILDSGVGMSEEDLHEANVRLDSPPTVDVSASRRMGLFVVGRLATRHGITVELRNREDGGVAATALVPASAVLAVVEQGAPAVGVGAAVRGGDGAVGAGAVPEQARGGATGLPQRTRRAPGTPSSYFSPAQEQGRPAPDGSPNRGTNGSPNGSPDQRPVLPRRGAATGAPGTNGHTHDHPNGAGPGGPGGPGGPAGPGGPGRRPAPAEPGPAQRPEREPADATVEEQEAVAEGAPVDGAVEEHRGAAPEQVAQQSSEQTEQPGDAQEGGRHGFVGGAAAAAGGAAALIGAAAARRRSRRSEEPGPADAEGPAHDDEAAVEASDGHEADADVTEQPDEADDRGRRSAGAPYGPTPGARHGPLPGRPGQPGGPGGPGAPTGPGGYGSGGGTGTPGPAGPAGPAGPVWGPSPGGPGQPGGPGGPGGPPLGWRGGPPGRGPGGPGSSGGPGGPAGPGGPNGPYGPPRRPAAGPPMWNGAPVVPPPGPTPTDEEQADAVPADEVVADEGPVEESPEVFVDEDPEVEALVDDRTAFAVPETPAAGDAPGAGGGTGEETEGADAAAEGLPSRMPSRRGTFPLRPRVVQTQRRPGLGPDTPHPGTPVPPASDGPADAEPEVAGADAPAADTSPATAADAADAADATAAPEAPEAPAGPEPLPRRRAQGAPTGDQDAEDTGRGPGAPDEAEEAAPGEPRGIRPSGRRLPPSGAPFSPGMAPRLRPRRPAGEPTEEREPAESFAQDPTQESTPEPPAPEAAASAEGAAPSAPFDPSSPAGPAAPYPARSQGPAPTEQPPAPRGAGSGPAGTDPGAPVPGGGPLPSRARRPQGPDGPPAPFGPPSAMPAGPDRLFDPTPSGEGNGRPRNGGRTPGRAVPERLAGRAGAPQRERTPIYDEVASAWFREAPPSAGPDEAEWASTSGDEGWRAAAATADALDAGVSADGTTEAGLPRRRPKAQLVPGAARSGGGAPGDGPAPAGPRRSADAIRGRLASYQRGVADGRTTRAARPAETEGEPPAARPGDEEEQ</sequence>
<keyword evidence="9" id="KW-0067">ATP-binding</keyword>
<evidence type="ECO:0000256" key="11">
    <source>
        <dbReference type="ARBA" id="ARBA00023012"/>
    </source>
</evidence>
<evidence type="ECO:0000256" key="13">
    <source>
        <dbReference type="SAM" id="Phobius"/>
    </source>
</evidence>
<feature type="compositionally biased region" description="Low complexity" evidence="12">
    <location>
        <begin position="862"/>
        <end position="878"/>
    </location>
</feature>
<evidence type="ECO:0000313" key="15">
    <source>
        <dbReference type="EMBL" id="GAA4872686.1"/>
    </source>
</evidence>
<proteinExistence type="predicted"/>
<evidence type="ECO:0000256" key="12">
    <source>
        <dbReference type="SAM" id="MobiDB-lite"/>
    </source>
</evidence>
<dbReference type="PANTHER" id="PTHR44936:SF9">
    <property type="entry name" value="SENSOR PROTEIN CREC"/>
    <property type="match status" value="1"/>
</dbReference>
<keyword evidence="13" id="KW-0472">Membrane</keyword>
<feature type="transmembrane region" description="Helical" evidence="13">
    <location>
        <begin position="348"/>
        <end position="369"/>
    </location>
</feature>
<feature type="compositionally biased region" description="Polar residues" evidence="12">
    <location>
        <begin position="708"/>
        <end position="717"/>
    </location>
</feature>
<keyword evidence="4" id="KW-0597">Phosphoprotein</keyword>
<keyword evidence="10 13" id="KW-1133">Transmembrane helix</keyword>
<evidence type="ECO:0000256" key="10">
    <source>
        <dbReference type="ARBA" id="ARBA00022989"/>
    </source>
</evidence>
<evidence type="ECO:0000259" key="14">
    <source>
        <dbReference type="PROSITE" id="PS50885"/>
    </source>
</evidence>
<organism evidence="15 16">
    <name type="scientific">Actinomycetospora straminea</name>
    <dbReference type="NCBI Taxonomy" id="663607"/>
    <lineage>
        <taxon>Bacteria</taxon>
        <taxon>Bacillati</taxon>
        <taxon>Actinomycetota</taxon>
        <taxon>Actinomycetes</taxon>
        <taxon>Pseudonocardiales</taxon>
        <taxon>Pseudonocardiaceae</taxon>
        <taxon>Actinomycetospora</taxon>
    </lineage>
</organism>
<feature type="compositionally biased region" description="Basic and acidic residues" evidence="12">
    <location>
        <begin position="896"/>
        <end position="914"/>
    </location>
</feature>
<feature type="compositionally biased region" description="Low complexity" evidence="12">
    <location>
        <begin position="1335"/>
        <end position="1365"/>
    </location>
</feature>
<dbReference type="Pfam" id="PF02518">
    <property type="entry name" value="HATPase_c"/>
    <property type="match status" value="1"/>
</dbReference>
<evidence type="ECO:0000256" key="6">
    <source>
        <dbReference type="ARBA" id="ARBA00022692"/>
    </source>
</evidence>
<keyword evidence="6 13" id="KW-0812">Transmembrane</keyword>
<dbReference type="PROSITE" id="PS50885">
    <property type="entry name" value="HAMP"/>
    <property type="match status" value="1"/>
</dbReference>
<feature type="compositionally biased region" description="Polar residues" evidence="12">
    <location>
        <begin position="729"/>
        <end position="740"/>
    </location>
</feature>
<feature type="transmembrane region" description="Helical" evidence="13">
    <location>
        <begin position="47"/>
        <end position="67"/>
    </location>
</feature>
<dbReference type="EMBL" id="BAABHQ010000005">
    <property type="protein sequence ID" value="GAA4872686.1"/>
    <property type="molecule type" value="Genomic_DNA"/>
</dbReference>
<feature type="compositionally biased region" description="Gly residues" evidence="12">
    <location>
        <begin position="769"/>
        <end position="787"/>
    </location>
</feature>
<comment type="subcellular location">
    <subcellularLocation>
        <location evidence="2">Membrane</location>
    </subcellularLocation>
</comment>
<gene>
    <name evidence="15" type="ORF">GCM10023203_22980</name>
</gene>
<feature type="compositionally biased region" description="Pro residues" evidence="12">
    <location>
        <begin position="1178"/>
        <end position="1189"/>
    </location>
</feature>
<feature type="domain" description="HAMP" evidence="14">
    <location>
        <begin position="366"/>
        <end position="434"/>
    </location>
</feature>
<accession>A0ABP9ECV9</accession>
<dbReference type="InterPro" id="IPR050980">
    <property type="entry name" value="2C_sensor_his_kinase"/>
</dbReference>
<evidence type="ECO:0000256" key="4">
    <source>
        <dbReference type="ARBA" id="ARBA00022553"/>
    </source>
</evidence>
<dbReference type="InterPro" id="IPR013587">
    <property type="entry name" value="Nitrate/nitrite_sensing"/>
</dbReference>
<feature type="compositionally biased region" description="Gly residues" evidence="12">
    <location>
        <begin position="1014"/>
        <end position="1043"/>
    </location>
</feature>
<dbReference type="Gene3D" id="6.10.340.10">
    <property type="match status" value="1"/>
</dbReference>
<evidence type="ECO:0000256" key="1">
    <source>
        <dbReference type="ARBA" id="ARBA00000085"/>
    </source>
</evidence>
<evidence type="ECO:0000256" key="8">
    <source>
        <dbReference type="ARBA" id="ARBA00022777"/>
    </source>
</evidence>
<evidence type="ECO:0000256" key="9">
    <source>
        <dbReference type="ARBA" id="ARBA00022840"/>
    </source>
</evidence>
<feature type="compositionally biased region" description="Low complexity" evidence="12">
    <location>
        <begin position="1441"/>
        <end position="1451"/>
    </location>
</feature>
<feature type="region of interest" description="Disordered" evidence="12">
    <location>
        <begin position="685"/>
        <end position="1502"/>
    </location>
</feature>
<protein>
    <recommendedName>
        <fullName evidence="3">histidine kinase</fullName>
        <ecNumber evidence="3">2.7.13.3</ecNumber>
    </recommendedName>
</protein>
<keyword evidence="11" id="KW-0902">Two-component regulatory system</keyword>
<dbReference type="InterPro" id="IPR036890">
    <property type="entry name" value="HATPase_C_sf"/>
</dbReference>
<evidence type="ECO:0000256" key="3">
    <source>
        <dbReference type="ARBA" id="ARBA00012438"/>
    </source>
</evidence>
<feature type="compositionally biased region" description="Polar residues" evidence="12">
    <location>
        <begin position="837"/>
        <end position="847"/>
    </location>
</feature>
<dbReference type="Gene3D" id="3.30.565.10">
    <property type="entry name" value="Histidine kinase-like ATPase, C-terminal domain"/>
    <property type="match status" value="1"/>
</dbReference>
<dbReference type="SMART" id="SM00304">
    <property type="entry name" value="HAMP"/>
    <property type="match status" value="1"/>
</dbReference>